<evidence type="ECO:0000313" key="6">
    <source>
        <dbReference type="Proteomes" id="UP000193529"/>
    </source>
</evidence>
<dbReference type="GO" id="GO:0003700">
    <property type="term" value="F:DNA-binding transcription factor activity"/>
    <property type="evidence" value="ECO:0007669"/>
    <property type="project" value="TreeGrafter"/>
</dbReference>
<evidence type="ECO:0000256" key="1">
    <source>
        <dbReference type="ARBA" id="ARBA00023125"/>
    </source>
</evidence>
<reference evidence="5 6" key="1">
    <citation type="submission" date="2016-01" db="EMBL/GenBank/DDBJ databases">
        <title>The new phylogeny of the genus Mycobacterium.</title>
        <authorList>
            <person name="Tarcisio F."/>
            <person name="Conor M."/>
            <person name="Antonella G."/>
            <person name="Elisabetta G."/>
            <person name="Giulia F.S."/>
            <person name="Sara T."/>
            <person name="Anna F."/>
            <person name="Clotilde B."/>
            <person name="Roberto B."/>
            <person name="Veronica D.S."/>
            <person name="Fabio R."/>
            <person name="Monica P."/>
            <person name="Olivier J."/>
            <person name="Enrico T."/>
            <person name="Nicola S."/>
        </authorList>
    </citation>
    <scope>NUCLEOTIDE SEQUENCE [LARGE SCALE GENOMIC DNA]</scope>
    <source>
        <strain evidence="5 6">DSM 44572</strain>
    </source>
</reference>
<dbReference type="STRING" id="153971.AWC19_02695"/>
<evidence type="ECO:0000313" key="5">
    <source>
        <dbReference type="EMBL" id="ORW27785.1"/>
    </source>
</evidence>
<proteinExistence type="predicted"/>
<dbReference type="Proteomes" id="UP000193529">
    <property type="component" value="Unassembled WGS sequence"/>
</dbReference>
<protein>
    <submittedName>
        <fullName evidence="5">AsnC family transcriptional regulator</fullName>
    </submittedName>
</protein>
<dbReference type="EMBL" id="LQPJ01000070">
    <property type="protein sequence ID" value="ORW27785.1"/>
    <property type="molecule type" value="Genomic_DNA"/>
</dbReference>
<dbReference type="InterPro" id="IPR050109">
    <property type="entry name" value="HTH-type_TetR-like_transc_reg"/>
</dbReference>
<feature type="domain" description="HTH tetR-type" evidence="4">
    <location>
        <begin position="36"/>
        <end position="95"/>
    </location>
</feature>
<dbReference type="SUPFAM" id="SSF48498">
    <property type="entry name" value="Tetracyclin repressor-like, C-terminal domain"/>
    <property type="match status" value="1"/>
</dbReference>
<sequence>MVLDVVRIPRPTRPHPGVTPGVKVDARSERWREHRKKVRGEIVDAAFRAIDRLGPELSVREIAEEAGTAKPKIYRHFQDKSDLFQAIGERLRDMLWAAIFPSIDLKTDSAREIVRRSVEEYVSLVDRHPNVLRVFIQGRTAASPQILEEGRGITLAMANMFDNELREMELDHAAFELAGNAAFGSAASATEWWLGPDPDSPRRMPREQFVAHLTTIMMGVIVGTAEALGLAMDPDQPIHSVVPINSAVG</sequence>
<evidence type="ECO:0000256" key="3">
    <source>
        <dbReference type="SAM" id="Phobius"/>
    </source>
</evidence>
<keyword evidence="3" id="KW-0472">Membrane</keyword>
<organism evidence="5 6">
    <name type="scientific">Mycobacterium palustre</name>
    <dbReference type="NCBI Taxonomy" id="153971"/>
    <lineage>
        <taxon>Bacteria</taxon>
        <taxon>Bacillati</taxon>
        <taxon>Actinomycetota</taxon>
        <taxon>Actinomycetes</taxon>
        <taxon>Mycobacteriales</taxon>
        <taxon>Mycobacteriaceae</taxon>
        <taxon>Mycobacterium</taxon>
        <taxon>Mycobacterium simiae complex</taxon>
    </lineage>
</organism>
<dbReference type="InterPro" id="IPR009057">
    <property type="entry name" value="Homeodomain-like_sf"/>
</dbReference>
<gene>
    <name evidence="5" type="ORF">AWC19_02695</name>
</gene>
<dbReference type="GO" id="GO:0000976">
    <property type="term" value="F:transcription cis-regulatory region binding"/>
    <property type="evidence" value="ECO:0007669"/>
    <property type="project" value="TreeGrafter"/>
</dbReference>
<comment type="caution">
    <text evidence="5">The sequence shown here is derived from an EMBL/GenBank/DDBJ whole genome shotgun (WGS) entry which is preliminary data.</text>
</comment>
<accession>A0A1X1ZV17</accession>
<keyword evidence="3" id="KW-0812">Transmembrane</keyword>
<dbReference type="PRINTS" id="PR00455">
    <property type="entry name" value="HTHTETR"/>
</dbReference>
<dbReference type="InterPro" id="IPR036271">
    <property type="entry name" value="Tet_transcr_reg_TetR-rel_C_sf"/>
</dbReference>
<dbReference type="AlphaFoldDB" id="A0A1X1ZV17"/>
<dbReference type="SUPFAM" id="SSF46689">
    <property type="entry name" value="Homeodomain-like"/>
    <property type="match status" value="1"/>
</dbReference>
<keyword evidence="6" id="KW-1185">Reference proteome</keyword>
<dbReference type="PANTHER" id="PTHR30055">
    <property type="entry name" value="HTH-TYPE TRANSCRIPTIONAL REGULATOR RUTR"/>
    <property type="match status" value="1"/>
</dbReference>
<evidence type="ECO:0000259" key="4">
    <source>
        <dbReference type="PROSITE" id="PS50977"/>
    </source>
</evidence>
<evidence type="ECO:0000256" key="2">
    <source>
        <dbReference type="PROSITE-ProRule" id="PRU00335"/>
    </source>
</evidence>
<feature type="transmembrane region" description="Helical" evidence="3">
    <location>
        <begin position="209"/>
        <end position="232"/>
    </location>
</feature>
<dbReference type="InterPro" id="IPR001647">
    <property type="entry name" value="HTH_TetR"/>
</dbReference>
<dbReference type="Pfam" id="PF00440">
    <property type="entry name" value="TetR_N"/>
    <property type="match status" value="1"/>
</dbReference>
<keyword evidence="3" id="KW-1133">Transmembrane helix</keyword>
<feature type="DNA-binding region" description="H-T-H motif" evidence="2">
    <location>
        <begin position="58"/>
        <end position="77"/>
    </location>
</feature>
<dbReference type="PROSITE" id="PS50977">
    <property type="entry name" value="HTH_TETR_2"/>
    <property type="match status" value="1"/>
</dbReference>
<dbReference type="Gene3D" id="1.10.357.10">
    <property type="entry name" value="Tetracycline Repressor, domain 2"/>
    <property type="match status" value="1"/>
</dbReference>
<dbReference type="PANTHER" id="PTHR30055:SF160">
    <property type="entry name" value="TRANSCRIPTIONAL REGULATORY PROTEIN (PROBABLY ASNC-FAMILY)-RELATED"/>
    <property type="match status" value="1"/>
</dbReference>
<keyword evidence="1 2" id="KW-0238">DNA-binding</keyword>
<name>A0A1X1ZV17_9MYCO</name>